<name>A0A411HM46_9GAMM</name>
<dbReference type="InterPro" id="IPR020456">
    <property type="entry name" value="Acylphosphatase"/>
</dbReference>
<dbReference type="SUPFAM" id="SSF54975">
    <property type="entry name" value="Acylphosphatase/BLUF domain-like"/>
    <property type="match status" value="1"/>
</dbReference>
<evidence type="ECO:0000256" key="1">
    <source>
        <dbReference type="ARBA" id="ARBA00005614"/>
    </source>
</evidence>
<dbReference type="Pfam" id="PF00708">
    <property type="entry name" value="Acylphosphatase"/>
    <property type="match status" value="1"/>
</dbReference>
<comment type="similarity">
    <text evidence="1 7">Belongs to the acylphosphatase family.</text>
</comment>
<proteinExistence type="inferred from homology"/>
<protein>
    <recommendedName>
        <fullName evidence="3 5">Acylphosphatase</fullName>
        <ecNumber evidence="2 5">3.6.1.7</ecNumber>
    </recommendedName>
</protein>
<evidence type="ECO:0000256" key="3">
    <source>
        <dbReference type="ARBA" id="ARBA00015991"/>
    </source>
</evidence>
<dbReference type="PANTHER" id="PTHR47268">
    <property type="entry name" value="ACYLPHOSPHATASE"/>
    <property type="match status" value="1"/>
</dbReference>
<sequence>MQAPAAHDRCAKTIVSMAVVCARFCIHGRVQGVFFRASTRTQALQLGLTGYAKNLADGSVEVIACGDATAVDALHRWLHDGPPSTRVDRVECAETPPHAAEGFLTF</sequence>
<dbReference type="PROSITE" id="PS00150">
    <property type="entry name" value="ACYLPHOSPHATASE_1"/>
    <property type="match status" value="1"/>
</dbReference>
<evidence type="ECO:0000256" key="2">
    <source>
        <dbReference type="ARBA" id="ARBA00012150"/>
    </source>
</evidence>
<evidence type="ECO:0000256" key="7">
    <source>
        <dbReference type="RuleBase" id="RU004168"/>
    </source>
</evidence>
<dbReference type="PANTHER" id="PTHR47268:SF4">
    <property type="entry name" value="ACYLPHOSPHATASE"/>
    <property type="match status" value="1"/>
</dbReference>
<keyword evidence="10" id="KW-1185">Reference proteome</keyword>
<dbReference type="EMBL" id="CP035704">
    <property type="protein sequence ID" value="QBB71601.1"/>
    <property type="molecule type" value="Genomic_DNA"/>
</dbReference>
<dbReference type="EC" id="3.6.1.7" evidence="2 5"/>
<dbReference type="InterPro" id="IPR001792">
    <property type="entry name" value="Acylphosphatase-like_dom"/>
</dbReference>
<dbReference type="NCBIfam" id="NF011000">
    <property type="entry name" value="PRK14426.1"/>
    <property type="match status" value="1"/>
</dbReference>
<evidence type="ECO:0000256" key="5">
    <source>
        <dbReference type="PROSITE-ProRule" id="PRU00520"/>
    </source>
</evidence>
<dbReference type="OrthoDB" id="5295388at2"/>
<evidence type="ECO:0000256" key="4">
    <source>
        <dbReference type="ARBA" id="ARBA00047645"/>
    </source>
</evidence>
<comment type="catalytic activity">
    <reaction evidence="4 5 6">
        <text>an acyl phosphate + H2O = a carboxylate + phosphate + H(+)</text>
        <dbReference type="Rhea" id="RHEA:14965"/>
        <dbReference type="ChEBI" id="CHEBI:15377"/>
        <dbReference type="ChEBI" id="CHEBI:15378"/>
        <dbReference type="ChEBI" id="CHEBI:29067"/>
        <dbReference type="ChEBI" id="CHEBI:43474"/>
        <dbReference type="ChEBI" id="CHEBI:59918"/>
        <dbReference type="EC" id="3.6.1.7"/>
    </reaction>
</comment>
<feature type="active site" evidence="5">
    <location>
        <position position="36"/>
    </location>
</feature>
<organism evidence="9 10">
    <name type="scientific">Pseudolysobacter antarcticus</name>
    <dbReference type="NCBI Taxonomy" id="2511995"/>
    <lineage>
        <taxon>Bacteria</taxon>
        <taxon>Pseudomonadati</taxon>
        <taxon>Pseudomonadota</taxon>
        <taxon>Gammaproteobacteria</taxon>
        <taxon>Lysobacterales</taxon>
        <taxon>Rhodanobacteraceae</taxon>
        <taxon>Pseudolysobacter</taxon>
    </lineage>
</organism>
<evidence type="ECO:0000259" key="8">
    <source>
        <dbReference type="PROSITE" id="PS51160"/>
    </source>
</evidence>
<dbReference type="PROSITE" id="PS00151">
    <property type="entry name" value="ACYLPHOSPHATASE_2"/>
    <property type="match status" value="1"/>
</dbReference>
<evidence type="ECO:0000313" key="10">
    <source>
        <dbReference type="Proteomes" id="UP000291562"/>
    </source>
</evidence>
<feature type="active site" evidence="5">
    <location>
        <position position="54"/>
    </location>
</feature>
<feature type="domain" description="Acylphosphatase-like" evidence="8">
    <location>
        <begin position="21"/>
        <end position="106"/>
    </location>
</feature>
<accession>A0A411HM46</accession>
<dbReference type="PROSITE" id="PS51160">
    <property type="entry name" value="ACYLPHOSPHATASE_3"/>
    <property type="match status" value="1"/>
</dbReference>
<gene>
    <name evidence="9" type="ORF">ELE36_15240</name>
</gene>
<dbReference type="AlphaFoldDB" id="A0A411HM46"/>
<dbReference type="Proteomes" id="UP000291562">
    <property type="component" value="Chromosome"/>
</dbReference>
<evidence type="ECO:0000313" key="9">
    <source>
        <dbReference type="EMBL" id="QBB71601.1"/>
    </source>
</evidence>
<reference evidence="9 10" key="1">
    <citation type="submission" date="2019-01" db="EMBL/GenBank/DDBJ databases">
        <title>Pseudolysobacter antarctica gen. nov., sp. nov., isolated from Fildes Peninsula, Antarctica.</title>
        <authorList>
            <person name="Wei Z."/>
            <person name="Peng F."/>
        </authorList>
    </citation>
    <scope>NUCLEOTIDE SEQUENCE [LARGE SCALE GENOMIC DNA]</scope>
    <source>
        <strain evidence="9 10">AQ6-296</strain>
    </source>
</reference>
<dbReference type="InterPro" id="IPR017968">
    <property type="entry name" value="Acylphosphatase_CS"/>
</dbReference>
<evidence type="ECO:0000256" key="6">
    <source>
        <dbReference type="RuleBase" id="RU000553"/>
    </source>
</evidence>
<dbReference type="NCBIfam" id="NF011022">
    <property type="entry name" value="PRK14451.1"/>
    <property type="match status" value="1"/>
</dbReference>
<keyword evidence="5 6" id="KW-0378">Hydrolase</keyword>
<dbReference type="KEGG" id="xbc:ELE36_15240"/>
<dbReference type="GO" id="GO:0003998">
    <property type="term" value="F:acylphosphatase activity"/>
    <property type="evidence" value="ECO:0007669"/>
    <property type="project" value="UniProtKB-EC"/>
</dbReference>
<dbReference type="InterPro" id="IPR036046">
    <property type="entry name" value="Acylphosphatase-like_dom_sf"/>
</dbReference>
<dbReference type="Gene3D" id="3.30.70.100">
    <property type="match status" value="1"/>
</dbReference>